<proteinExistence type="predicted"/>
<dbReference type="AlphaFoldDB" id="A0A8T3AUU0"/>
<protein>
    <recommendedName>
        <fullName evidence="1">Mei2-like C-terminal RNA recognition motif domain-containing protein</fullName>
    </recommendedName>
</protein>
<accession>A0A8T3AUU0</accession>
<dbReference type="Pfam" id="PF04059">
    <property type="entry name" value="RRM_2"/>
    <property type="match status" value="1"/>
</dbReference>
<evidence type="ECO:0000313" key="3">
    <source>
        <dbReference type="Proteomes" id="UP000829196"/>
    </source>
</evidence>
<evidence type="ECO:0000313" key="2">
    <source>
        <dbReference type="EMBL" id="KAI0499824.1"/>
    </source>
</evidence>
<dbReference type="OrthoDB" id="417481at2759"/>
<dbReference type="Proteomes" id="UP000829196">
    <property type="component" value="Unassembled WGS sequence"/>
</dbReference>
<organism evidence="2 3">
    <name type="scientific">Dendrobium nobile</name>
    <name type="common">Orchid</name>
    <dbReference type="NCBI Taxonomy" id="94219"/>
    <lineage>
        <taxon>Eukaryota</taxon>
        <taxon>Viridiplantae</taxon>
        <taxon>Streptophyta</taxon>
        <taxon>Embryophyta</taxon>
        <taxon>Tracheophyta</taxon>
        <taxon>Spermatophyta</taxon>
        <taxon>Magnoliopsida</taxon>
        <taxon>Liliopsida</taxon>
        <taxon>Asparagales</taxon>
        <taxon>Orchidaceae</taxon>
        <taxon>Epidendroideae</taxon>
        <taxon>Malaxideae</taxon>
        <taxon>Dendrobiinae</taxon>
        <taxon>Dendrobium</taxon>
    </lineage>
</organism>
<gene>
    <name evidence="2" type="ORF">KFK09_018032</name>
</gene>
<keyword evidence="3" id="KW-1185">Reference proteome</keyword>
<evidence type="ECO:0000259" key="1">
    <source>
        <dbReference type="Pfam" id="PF04059"/>
    </source>
</evidence>
<name>A0A8T3AUU0_DENNO</name>
<comment type="caution">
    <text evidence="2">The sequence shown here is derived from an EMBL/GenBank/DDBJ whole genome shotgun (WGS) entry which is preliminary data.</text>
</comment>
<reference evidence="2" key="1">
    <citation type="journal article" date="2022" name="Front. Genet.">
        <title>Chromosome-Scale Assembly of the Dendrobium nobile Genome Provides Insights Into the Molecular Mechanism of the Biosynthesis of the Medicinal Active Ingredient of Dendrobium.</title>
        <authorList>
            <person name="Xu Q."/>
            <person name="Niu S.-C."/>
            <person name="Li K.-L."/>
            <person name="Zheng P.-J."/>
            <person name="Zhang X.-J."/>
            <person name="Jia Y."/>
            <person name="Liu Y."/>
            <person name="Niu Y.-X."/>
            <person name="Yu L.-H."/>
            <person name="Chen D.-F."/>
            <person name="Zhang G.-Q."/>
        </authorList>
    </citation>
    <scope>NUCLEOTIDE SEQUENCE</scope>
    <source>
        <tissue evidence="2">Leaf</tissue>
    </source>
</reference>
<dbReference type="SMR" id="A0A8T3AUU0"/>
<dbReference type="InterPro" id="IPR007201">
    <property type="entry name" value="Mei2-like_Rrm_C"/>
</dbReference>
<feature type="domain" description="Mei2-like C-terminal RNA recognition motif" evidence="1">
    <location>
        <begin position="225"/>
        <end position="295"/>
    </location>
</feature>
<sequence length="335" mass="38252">MQKLNPNALPYNPASAPATATTVTLIPHHPPSPIFLQTCFFYPSPYVPPTPNTYSQNFHCYVPRPPLPHPLSQSDLQENDRLGGLDEQTTPMVSFSARCFARGPRRLNRSSQKGSCSRFFWIPKVSSSERKSLAVVAPPPDFEFKEAAAGKTTVMLKNIPNKFRFLSYRRIYESNLLILNKSYRMIVYLYLRIDSKQEILDLLDEHCRRENSKILEEGSAADSQLSEFDFLYLPMDFLSGSNLGYAFVNFTSTVAASRLHREMHKKPWNVYGSRKVSEVTHAKIQGSEGLLKHFKSSIFACCSPEYLPVYFYPSRDGFRRTKERLVGKLVYQQAP</sequence>
<dbReference type="EMBL" id="JAGYWB010000013">
    <property type="protein sequence ID" value="KAI0499824.1"/>
    <property type="molecule type" value="Genomic_DNA"/>
</dbReference>